<dbReference type="SUPFAM" id="SSF55073">
    <property type="entry name" value="Nucleotide cyclase"/>
    <property type="match status" value="1"/>
</dbReference>
<reference evidence="2" key="1">
    <citation type="journal article" date="2015" name="Nature">
        <title>Complex archaea that bridge the gap between prokaryotes and eukaryotes.</title>
        <authorList>
            <person name="Spang A."/>
            <person name="Saw J.H."/>
            <person name="Jorgensen S.L."/>
            <person name="Zaremba-Niedzwiedzka K."/>
            <person name="Martijn J."/>
            <person name="Lind A.E."/>
            <person name="van Eijk R."/>
            <person name="Schleper C."/>
            <person name="Guy L."/>
            <person name="Ettema T.J."/>
        </authorList>
    </citation>
    <scope>NUCLEOTIDE SEQUENCE</scope>
</reference>
<dbReference type="CDD" id="cd01949">
    <property type="entry name" value="GGDEF"/>
    <property type="match status" value="1"/>
</dbReference>
<dbReference type="EMBL" id="LAZR01025489">
    <property type="protein sequence ID" value="KKL71760.1"/>
    <property type="molecule type" value="Genomic_DNA"/>
</dbReference>
<sequence>METLDYEETTEDLKKRIYGLNSMIDIGKNLSSDLKLGGLLTAIILACGGQFQSSDAIILLYKEKEESPGFYNAKDENEIKIEFPEPFIEFVNKARETFEKDKLKNISGLKGAFNIFKKMEVELVVPLSCKGKVNGILCLKKKEEGFGSNYSEDEKQLMGIMAGFASVAIENARLFKRATHDIKTGLFNHGYFQNRLIEEIDRTERFQTDLSVMIIDLDHFKSINDTYGHMVGDQVLIKVAETIKSHIRGFDIPARFGGEEFTIILPETNSKDAINVAERLRTNIEKCKFSAPRDSSGEPVKFKVTASIGVASYVDSCDMTDDILLDRSDQALYYAKKHGRNQSVIFENISKSA</sequence>
<dbReference type="InterPro" id="IPR000160">
    <property type="entry name" value="GGDEF_dom"/>
</dbReference>
<dbReference type="InterPro" id="IPR050469">
    <property type="entry name" value="Diguanylate_Cyclase"/>
</dbReference>
<dbReference type="AlphaFoldDB" id="A0A0F9GQQ2"/>
<proteinExistence type="predicted"/>
<dbReference type="PANTHER" id="PTHR45138:SF9">
    <property type="entry name" value="DIGUANYLATE CYCLASE DGCM-RELATED"/>
    <property type="match status" value="1"/>
</dbReference>
<name>A0A0F9GQQ2_9ZZZZ</name>
<dbReference type="InterPro" id="IPR043128">
    <property type="entry name" value="Rev_trsase/Diguanyl_cyclase"/>
</dbReference>
<dbReference type="FunFam" id="3.30.70.270:FF:000001">
    <property type="entry name" value="Diguanylate cyclase domain protein"/>
    <property type="match status" value="1"/>
</dbReference>
<dbReference type="PANTHER" id="PTHR45138">
    <property type="entry name" value="REGULATORY COMPONENTS OF SENSORY TRANSDUCTION SYSTEM"/>
    <property type="match status" value="1"/>
</dbReference>
<dbReference type="SMART" id="SM00267">
    <property type="entry name" value="GGDEF"/>
    <property type="match status" value="1"/>
</dbReference>
<dbReference type="Gene3D" id="3.30.450.40">
    <property type="match status" value="1"/>
</dbReference>
<protein>
    <recommendedName>
        <fullName evidence="1">GGDEF domain-containing protein</fullName>
    </recommendedName>
</protein>
<dbReference type="Gene3D" id="3.30.70.270">
    <property type="match status" value="1"/>
</dbReference>
<gene>
    <name evidence="2" type="ORF">LCGC14_2091680</name>
</gene>
<dbReference type="Pfam" id="PF00990">
    <property type="entry name" value="GGDEF"/>
    <property type="match status" value="1"/>
</dbReference>
<dbReference type="SUPFAM" id="SSF55781">
    <property type="entry name" value="GAF domain-like"/>
    <property type="match status" value="1"/>
</dbReference>
<dbReference type="NCBIfam" id="TIGR00254">
    <property type="entry name" value="GGDEF"/>
    <property type="match status" value="1"/>
</dbReference>
<organism evidence="2">
    <name type="scientific">marine sediment metagenome</name>
    <dbReference type="NCBI Taxonomy" id="412755"/>
    <lineage>
        <taxon>unclassified sequences</taxon>
        <taxon>metagenomes</taxon>
        <taxon>ecological metagenomes</taxon>
    </lineage>
</organism>
<comment type="caution">
    <text evidence="2">The sequence shown here is derived from an EMBL/GenBank/DDBJ whole genome shotgun (WGS) entry which is preliminary data.</text>
</comment>
<evidence type="ECO:0000259" key="1">
    <source>
        <dbReference type="PROSITE" id="PS50887"/>
    </source>
</evidence>
<accession>A0A0F9GQQ2</accession>
<evidence type="ECO:0000313" key="2">
    <source>
        <dbReference type="EMBL" id="KKL71760.1"/>
    </source>
</evidence>
<dbReference type="PROSITE" id="PS50887">
    <property type="entry name" value="GGDEF"/>
    <property type="match status" value="1"/>
</dbReference>
<dbReference type="InterPro" id="IPR029787">
    <property type="entry name" value="Nucleotide_cyclase"/>
</dbReference>
<dbReference type="GO" id="GO:0052621">
    <property type="term" value="F:diguanylate cyclase activity"/>
    <property type="evidence" value="ECO:0007669"/>
    <property type="project" value="TreeGrafter"/>
</dbReference>
<dbReference type="InterPro" id="IPR029016">
    <property type="entry name" value="GAF-like_dom_sf"/>
</dbReference>
<feature type="domain" description="GGDEF" evidence="1">
    <location>
        <begin position="208"/>
        <end position="348"/>
    </location>
</feature>